<sequence length="78" mass="8775">MTELKLARLPDRNPVKLAIAVMPDLHSALLDYAAIYAERYGQQEALPELIPAMLETFIASDRGFAKAREAMRSDQSRK</sequence>
<dbReference type="InterPro" id="IPR018733">
    <property type="entry name" value="DUF2274"/>
</dbReference>
<dbReference type="OrthoDB" id="9803810at2"/>
<evidence type="ECO:0000313" key="1">
    <source>
        <dbReference type="EMBL" id="PCE40388.1"/>
    </source>
</evidence>
<name>A0A2A4FSG2_9SPHN</name>
<dbReference type="RefSeq" id="WP_066966135.1">
    <property type="nucleotide sequence ID" value="NZ_CP023449.1"/>
</dbReference>
<comment type="caution">
    <text evidence="1">The sequence shown here is derived from an EMBL/GenBank/DDBJ whole genome shotgun (WGS) entry which is preliminary data.</text>
</comment>
<organism evidence="1 2">
    <name type="scientific">Rhizorhabdus dicambivorans</name>
    <dbReference type="NCBI Taxonomy" id="1850238"/>
    <lineage>
        <taxon>Bacteria</taxon>
        <taxon>Pseudomonadati</taxon>
        <taxon>Pseudomonadota</taxon>
        <taxon>Alphaproteobacteria</taxon>
        <taxon>Sphingomonadales</taxon>
        <taxon>Sphingomonadaceae</taxon>
        <taxon>Rhizorhabdus</taxon>
    </lineage>
</organism>
<reference evidence="1 2" key="1">
    <citation type="submission" date="2017-09" db="EMBL/GenBank/DDBJ databases">
        <title>The Catabolism of 3,6-Dichlorosalicylic acid is Initiated by the Cytochrome P450 Monooxygenase DsmABC in Rhizorhabdus dicambivorans Ndbn-20.</title>
        <authorList>
            <person name="Na L."/>
        </authorList>
    </citation>
    <scope>NUCLEOTIDE SEQUENCE [LARGE SCALE GENOMIC DNA]</scope>
    <source>
        <strain evidence="1 2">Ndbn-20m</strain>
    </source>
</reference>
<dbReference type="AlphaFoldDB" id="A0A2A4FSG2"/>
<dbReference type="EMBL" id="NWUF01000029">
    <property type="protein sequence ID" value="PCE40388.1"/>
    <property type="molecule type" value="Genomic_DNA"/>
</dbReference>
<dbReference type="Proteomes" id="UP000218934">
    <property type="component" value="Unassembled WGS sequence"/>
</dbReference>
<proteinExistence type="predicted"/>
<keyword evidence="2" id="KW-1185">Reference proteome</keyword>
<gene>
    <name evidence="1" type="ORF">COO09_20625</name>
</gene>
<evidence type="ECO:0000313" key="2">
    <source>
        <dbReference type="Proteomes" id="UP000218934"/>
    </source>
</evidence>
<dbReference type="KEGG" id="rdi:CMV14_19820"/>
<protein>
    <submittedName>
        <fullName evidence="1">DUF2274 domain-containing protein</fullName>
    </submittedName>
</protein>
<dbReference type="Pfam" id="PF10038">
    <property type="entry name" value="DUF2274"/>
    <property type="match status" value="1"/>
</dbReference>
<accession>A0A2A4FSG2</accession>